<feature type="transmembrane region" description="Helical" evidence="2">
    <location>
        <begin position="476"/>
        <end position="507"/>
    </location>
</feature>
<evidence type="ECO:0000256" key="1">
    <source>
        <dbReference type="SAM" id="MobiDB-lite"/>
    </source>
</evidence>
<keyword evidence="4" id="KW-1185">Reference proteome</keyword>
<keyword evidence="2" id="KW-0812">Transmembrane</keyword>
<proteinExistence type="predicted"/>
<keyword evidence="2" id="KW-1133">Transmembrane helix</keyword>
<accession>A0A9P8CM55</accession>
<dbReference type="EMBL" id="MU251279">
    <property type="protein sequence ID" value="KAG9250321.1"/>
    <property type="molecule type" value="Genomic_DNA"/>
</dbReference>
<comment type="caution">
    <text evidence="3">The sequence shown here is derived from an EMBL/GenBank/DDBJ whole genome shotgun (WGS) entry which is preliminary data.</text>
</comment>
<dbReference type="GeneID" id="70295137"/>
<dbReference type="AlphaFoldDB" id="A0A9P8CM55"/>
<evidence type="ECO:0000256" key="2">
    <source>
        <dbReference type="SAM" id="Phobius"/>
    </source>
</evidence>
<name>A0A9P8CM55_9HYPO</name>
<sequence>METTTDSASFPLDVEGQQSWGSGHSGIRESLSRRWRALCVRSSAPQRTKKIQLSILQISTHQKKAVTQIFGVPVQALSEWPGLSVFSAHLEDQLKELLNDRFTVISKILNQSNSMTLIDLWHWVSLVLDSFDSLQVHDTDTSIERTFQEMVRRAGIPAGDVLMQDKKQIIIAMFAVLCWCSAAIRPILDDNGYMRADTDASPVTTTAQSICLTAENSSQLYSTRDLRRPLSKMFLSFRGRNMGRDQGEPNNGDTPTRPMPGFHSDSDVLHKSSLNYFSLYTIGKVRLKWVDTLTEHLAFDHSTRTLSLYRYPSHCAINILRQDDPKVLKNIVARLFYSGYCQGLSDQPAALYREILLSYRILFGRCSKSRTLLLQALALQDTHATAVDPFLLTVCTQSPSPRWPWQRPGSGFPSCLFPASAIDVNGQLQELNTYSARDHFPIFGHMLLSLQRYNLRQQPSRLRDLWRDQRNPLQWYTFWAVIWVGGASLLLSFLQLSVGAAQLYYAIKSP</sequence>
<organism evidence="3 4">
    <name type="scientific">Emericellopsis atlantica</name>
    <dbReference type="NCBI Taxonomy" id="2614577"/>
    <lineage>
        <taxon>Eukaryota</taxon>
        <taxon>Fungi</taxon>
        <taxon>Dikarya</taxon>
        <taxon>Ascomycota</taxon>
        <taxon>Pezizomycotina</taxon>
        <taxon>Sordariomycetes</taxon>
        <taxon>Hypocreomycetidae</taxon>
        <taxon>Hypocreales</taxon>
        <taxon>Bionectriaceae</taxon>
        <taxon>Emericellopsis</taxon>
    </lineage>
</organism>
<gene>
    <name evidence="3" type="ORF">F5Z01DRAFT_666467</name>
</gene>
<protein>
    <submittedName>
        <fullName evidence="3">Uncharacterized protein</fullName>
    </submittedName>
</protein>
<reference evidence="3" key="1">
    <citation type="journal article" date="2021" name="IMA Fungus">
        <title>Genomic characterization of three marine fungi, including Emericellopsis atlantica sp. nov. with signatures of a generalist lifestyle and marine biomass degradation.</title>
        <authorList>
            <person name="Hagestad O.C."/>
            <person name="Hou L."/>
            <person name="Andersen J.H."/>
            <person name="Hansen E.H."/>
            <person name="Altermark B."/>
            <person name="Li C."/>
            <person name="Kuhnert E."/>
            <person name="Cox R.J."/>
            <person name="Crous P.W."/>
            <person name="Spatafora J.W."/>
            <person name="Lail K."/>
            <person name="Amirebrahimi M."/>
            <person name="Lipzen A."/>
            <person name="Pangilinan J."/>
            <person name="Andreopoulos W."/>
            <person name="Hayes R.D."/>
            <person name="Ng V."/>
            <person name="Grigoriev I.V."/>
            <person name="Jackson S.A."/>
            <person name="Sutton T.D.S."/>
            <person name="Dobson A.D.W."/>
            <person name="Rama T."/>
        </authorList>
    </citation>
    <scope>NUCLEOTIDE SEQUENCE</scope>
    <source>
        <strain evidence="3">TS7</strain>
    </source>
</reference>
<keyword evidence="2" id="KW-0472">Membrane</keyword>
<evidence type="ECO:0000313" key="4">
    <source>
        <dbReference type="Proteomes" id="UP000887229"/>
    </source>
</evidence>
<feature type="region of interest" description="Disordered" evidence="1">
    <location>
        <begin position="1"/>
        <end position="25"/>
    </location>
</feature>
<dbReference type="OrthoDB" id="5428890at2759"/>
<evidence type="ECO:0000313" key="3">
    <source>
        <dbReference type="EMBL" id="KAG9250321.1"/>
    </source>
</evidence>
<dbReference type="RefSeq" id="XP_046114245.1">
    <property type="nucleotide sequence ID" value="XM_046264234.1"/>
</dbReference>
<dbReference type="Proteomes" id="UP000887229">
    <property type="component" value="Unassembled WGS sequence"/>
</dbReference>